<dbReference type="PANTHER" id="PTHR48069">
    <property type="entry name" value="DIHYDROFOLATE REDUCTASE"/>
    <property type="match status" value="1"/>
</dbReference>
<dbReference type="EMBL" id="CP053418">
    <property type="protein sequence ID" value="QJW84108.1"/>
    <property type="molecule type" value="Genomic_DNA"/>
</dbReference>
<feature type="domain" description="DHFR" evidence="10">
    <location>
        <begin position="2"/>
        <end position="160"/>
    </location>
</feature>
<evidence type="ECO:0000313" key="12">
    <source>
        <dbReference type="Proteomes" id="UP000500826"/>
    </source>
</evidence>
<evidence type="ECO:0000256" key="6">
    <source>
        <dbReference type="ARBA" id="ARBA00023002"/>
    </source>
</evidence>
<dbReference type="InterPro" id="IPR001796">
    <property type="entry name" value="DHFR_dom"/>
</dbReference>
<reference evidence="11 12" key="1">
    <citation type="submission" date="2020-05" db="EMBL/GenBank/DDBJ databases">
        <title>Ramlibacter rhizophilus sp. nov., isolated from rhizosphere soil of national flower Mugunghwa from South Korea.</title>
        <authorList>
            <person name="Zheng-Fei Y."/>
            <person name="Huan T."/>
        </authorList>
    </citation>
    <scope>NUCLEOTIDE SEQUENCE [LARGE SCALE GENOMIC DNA]</scope>
    <source>
        <strain evidence="11 12">H242</strain>
    </source>
</reference>
<organism evidence="11 12">
    <name type="scientific">Ramlibacter terrae</name>
    <dbReference type="NCBI Taxonomy" id="2732511"/>
    <lineage>
        <taxon>Bacteria</taxon>
        <taxon>Pseudomonadati</taxon>
        <taxon>Pseudomonadota</taxon>
        <taxon>Betaproteobacteria</taxon>
        <taxon>Burkholderiales</taxon>
        <taxon>Comamonadaceae</taxon>
        <taxon>Ramlibacter</taxon>
    </lineage>
</organism>
<dbReference type="PROSITE" id="PS00075">
    <property type="entry name" value="DHFR_1"/>
    <property type="match status" value="1"/>
</dbReference>
<evidence type="ECO:0000256" key="3">
    <source>
        <dbReference type="ARBA" id="ARBA00012856"/>
    </source>
</evidence>
<name>A0ABX6P211_9BURK</name>
<comment type="catalytic activity">
    <reaction evidence="8">
        <text>(6S)-5,6,7,8-tetrahydrofolate + NADP(+) = 7,8-dihydrofolate + NADPH + H(+)</text>
        <dbReference type="Rhea" id="RHEA:15009"/>
        <dbReference type="ChEBI" id="CHEBI:15378"/>
        <dbReference type="ChEBI" id="CHEBI:57451"/>
        <dbReference type="ChEBI" id="CHEBI:57453"/>
        <dbReference type="ChEBI" id="CHEBI:57783"/>
        <dbReference type="ChEBI" id="CHEBI:58349"/>
        <dbReference type="EC" id="1.5.1.3"/>
    </reaction>
</comment>
<evidence type="ECO:0000256" key="1">
    <source>
        <dbReference type="ARBA" id="ARBA00004903"/>
    </source>
</evidence>
<comment type="similarity">
    <text evidence="2 8 9">Belongs to the dihydrofolate reductase family.</text>
</comment>
<evidence type="ECO:0000256" key="7">
    <source>
        <dbReference type="ARBA" id="ARBA00025067"/>
    </source>
</evidence>
<comment type="function">
    <text evidence="7 8">Key enzyme in folate metabolism. Catalyzes an essential reaction for de novo glycine and purine synthesis, and for DNA precursor synthesis.</text>
</comment>
<reference evidence="11 12" key="2">
    <citation type="submission" date="2020-05" db="EMBL/GenBank/DDBJ databases">
        <authorList>
            <person name="Khan S.A."/>
            <person name="Jeon C.O."/>
            <person name="Chun B.H."/>
        </authorList>
    </citation>
    <scope>NUCLEOTIDE SEQUENCE [LARGE SCALE GENOMIC DNA]</scope>
    <source>
        <strain evidence="11 12">H242</strain>
    </source>
</reference>
<evidence type="ECO:0000256" key="8">
    <source>
        <dbReference type="PIRNR" id="PIRNR000194"/>
    </source>
</evidence>
<dbReference type="SUPFAM" id="SSF53597">
    <property type="entry name" value="Dihydrofolate reductase-like"/>
    <property type="match status" value="1"/>
</dbReference>
<evidence type="ECO:0000313" key="11">
    <source>
        <dbReference type="EMBL" id="QJW84108.1"/>
    </source>
</evidence>
<evidence type="ECO:0000256" key="9">
    <source>
        <dbReference type="RuleBase" id="RU004474"/>
    </source>
</evidence>
<keyword evidence="4 8" id="KW-0554">One-carbon metabolism</keyword>
<dbReference type="Pfam" id="PF00186">
    <property type="entry name" value="DHFR_1"/>
    <property type="match status" value="1"/>
</dbReference>
<evidence type="ECO:0000256" key="5">
    <source>
        <dbReference type="ARBA" id="ARBA00022857"/>
    </source>
</evidence>
<keyword evidence="6 8" id="KW-0560">Oxidoreductase</keyword>
<dbReference type="PRINTS" id="PR00070">
    <property type="entry name" value="DHFR"/>
</dbReference>
<evidence type="ECO:0000259" key="10">
    <source>
        <dbReference type="PROSITE" id="PS51330"/>
    </source>
</evidence>
<accession>A0ABX6P211</accession>
<dbReference type="PROSITE" id="PS51330">
    <property type="entry name" value="DHFR_2"/>
    <property type="match status" value="1"/>
</dbReference>
<sequence>MKLGMIFARARNGVIGKDGVMPWHLPEDLAHFKRVTPGCPVIMGRKTWDSLPPRFRPLPGRRNIVVTRNTGWSAAGVERVHSLEQALALVEGASHAWVIGGADIYKQALGRAEVVEATEIDAEYEGDAYAPELGAEWTELERDAHVSASGVPFTFVTYGRGRLAD</sequence>
<gene>
    <name evidence="11" type="ORF">HK414_10030</name>
</gene>
<dbReference type="EC" id="1.5.1.3" evidence="3 8"/>
<evidence type="ECO:0000256" key="2">
    <source>
        <dbReference type="ARBA" id="ARBA00009539"/>
    </source>
</evidence>
<comment type="pathway">
    <text evidence="1 8">Cofactor biosynthesis; tetrahydrofolate biosynthesis; 5,6,7,8-tetrahydrofolate from 7,8-dihydrofolate: step 1/1.</text>
</comment>
<keyword evidence="12" id="KW-1185">Reference proteome</keyword>
<dbReference type="CDD" id="cd00209">
    <property type="entry name" value="DHFR"/>
    <property type="match status" value="1"/>
</dbReference>
<dbReference type="InterPro" id="IPR017925">
    <property type="entry name" value="DHFR_CS"/>
</dbReference>
<dbReference type="Proteomes" id="UP000500826">
    <property type="component" value="Chromosome"/>
</dbReference>
<proteinExistence type="inferred from homology"/>
<evidence type="ECO:0000256" key="4">
    <source>
        <dbReference type="ARBA" id="ARBA00022563"/>
    </source>
</evidence>
<keyword evidence="5 8" id="KW-0521">NADP</keyword>
<dbReference type="PIRSF" id="PIRSF000194">
    <property type="entry name" value="DHFR"/>
    <property type="match status" value="1"/>
</dbReference>
<dbReference type="Gene3D" id="3.40.430.10">
    <property type="entry name" value="Dihydrofolate Reductase, subunit A"/>
    <property type="match status" value="1"/>
</dbReference>
<dbReference type="InterPro" id="IPR012259">
    <property type="entry name" value="DHFR"/>
</dbReference>
<protein>
    <recommendedName>
        <fullName evidence="3 8">Dihydrofolate reductase</fullName>
        <ecNumber evidence="3 8">1.5.1.3</ecNumber>
    </recommendedName>
</protein>
<dbReference type="InterPro" id="IPR024072">
    <property type="entry name" value="DHFR-like_dom_sf"/>
</dbReference>
<dbReference type="PANTHER" id="PTHR48069:SF3">
    <property type="entry name" value="DIHYDROFOLATE REDUCTASE"/>
    <property type="match status" value="1"/>
</dbReference>